<name>A0A194AGC5_9BACT</name>
<evidence type="ECO:0000313" key="3">
    <source>
        <dbReference type="Proteomes" id="UP000095200"/>
    </source>
</evidence>
<reference evidence="3" key="1">
    <citation type="submission" date="2016-06" db="EMBL/GenBank/DDBJ databases">
        <title>Draft genome sequence of Desulfoplanes formicivorans strain Pf12B.</title>
        <authorList>
            <person name="Watanabe M."/>
            <person name="Kojima H."/>
            <person name="Fukui M."/>
        </authorList>
    </citation>
    <scope>NUCLEOTIDE SEQUENCE [LARGE SCALE GENOMIC DNA]</scope>
    <source>
        <strain evidence="3">Pf12B</strain>
    </source>
</reference>
<evidence type="ECO:0000313" key="2">
    <source>
        <dbReference type="EMBL" id="GAU08260.1"/>
    </source>
</evidence>
<dbReference type="Proteomes" id="UP000095200">
    <property type="component" value="Unassembled WGS sequence"/>
</dbReference>
<sequence>MTKATGLITPMIERALRAGINAKYVLMDSWFGVPSLIAKARKHLDVICMVKRTPKIHYIFEGQELNAIQIYRKIRKRRGKAKVLAKAQVQMKDGGTAKLVFVRNRSKKDWLALLCTDKNLPDEEIVRIYGRRWDIEVFFRTAKQHLELEKGCQSRDFDALIAHTSIVMPRYIFLSIEKRRADDPRTLGILFHHFCEEAVDCTLIEALSRILGEIVENLHKIKAVPANIRNKILEMIQENLDSFISEKPFIINKNMHLIANA</sequence>
<accession>A0A194AGC5</accession>
<keyword evidence="3" id="KW-1185">Reference proteome</keyword>
<dbReference type="SUPFAM" id="SSF53098">
    <property type="entry name" value="Ribonuclease H-like"/>
    <property type="match status" value="1"/>
</dbReference>
<proteinExistence type="predicted"/>
<dbReference type="GO" id="GO:0004803">
    <property type="term" value="F:transposase activity"/>
    <property type="evidence" value="ECO:0007669"/>
    <property type="project" value="InterPro"/>
</dbReference>
<protein>
    <submittedName>
        <fullName evidence="2">Transposase</fullName>
    </submittedName>
</protein>
<dbReference type="Pfam" id="PF01609">
    <property type="entry name" value="DDE_Tnp_1"/>
    <property type="match status" value="1"/>
</dbReference>
<dbReference type="GO" id="GO:0003677">
    <property type="term" value="F:DNA binding"/>
    <property type="evidence" value="ECO:0007669"/>
    <property type="project" value="InterPro"/>
</dbReference>
<dbReference type="AlphaFoldDB" id="A0A194AGC5"/>
<feature type="domain" description="Transposase IS4-like" evidence="1">
    <location>
        <begin position="11"/>
        <end position="158"/>
    </location>
</feature>
<dbReference type="STRING" id="1592317.DPF_0963"/>
<dbReference type="InterPro" id="IPR002559">
    <property type="entry name" value="Transposase_11"/>
</dbReference>
<organism evidence="2 3">
    <name type="scientific">Desulfoplanes formicivorans</name>
    <dbReference type="NCBI Taxonomy" id="1592317"/>
    <lineage>
        <taxon>Bacteria</taxon>
        <taxon>Pseudomonadati</taxon>
        <taxon>Thermodesulfobacteriota</taxon>
        <taxon>Desulfovibrionia</taxon>
        <taxon>Desulfovibrionales</taxon>
        <taxon>Desulfoplanaceae</taxon>
        <taxon>Desulfoplanes</taxon>
    </lineage>
</organism>
<evidence type="ECO:0000259" key="1">
    <source>
        <dbReference type="Pfam" id="PF01609"/>
    </source>
</evidence>
<dbReference type="EMBL" id="BDFE01000010">
    <property type="protein sequence ID" value="GAU08260.1"/>
    <property type="molecule type" value="Genomic_DNA"/>
</dbReference>
<gene>
    <name evidence="2" type="ORF">DPF_0963</name>
</gene>
<dbReference type="GO" id="GO:0006313">
    <property type="term" value="P:DNA transposition"/>
    <property type="evidence" value="ECO:0007669"/>
    <property type="project" value="InterPro"/>
</dbReference>
<dbReference type="InterPro" id="IPR012337">
    <property type="entry name" value="RNaseH-like_sf"/>
</dbReference>
<comment type="caution">
    <text evidence="2">The sequence shown here is derived from an EMBL/GenBank/DDBJ whole genome shotgun (WGS) entry which is preliminary data.</text>
</comment>
<dbReference type="Gene3D" id="3.90.350.10">
    <property type="entry name" value="Transposase Inhibitor Protein From Tn5, Chain A, domain 1"/>
    <property type="match status" value="1"/>
</dbReference>